<dbReference type="KEGG" id="aalg:AREALGSMS7_03387"/>
<proteinExistence type="predicted"/>
<dbReference type="AlphaFoldDB" id="A0A221UZP2"/>
<evidence type="ECO:0000313" key="1">
    <source>
        <dbReference type="EMBL" id="ASO06812.1"/>
    </source>
</evidence>
<dbReference type="EMBL" id="CP022515">
    <property type="protein sequence ID" value="ASO06812.1"/>
    <property type="molecule type" value="Genomic_DNA"/>
</dbReference>
<gene>
    <name evidence="1" type="ORF">AREALGSMS7_03387</name>
</gene>
<sequence>MFYFLGSTNLGDATIIQLQKSCLYKGKTVLPKVCFTYTLSFSVCYSKILTDFLLKSFKISILFLRPIFKSV</sequence>
<organism evidence="1 2">
    <name type="scientific">Arenibacter algicola</name>
    <dbReference type="NCBI Taxonomy" id="616991"/>
    <lineage>
        <taxon>Bacteria</taxon>
        <taxon>Pseudomonadati</taxon>
        <taxon>Bacteroidota</taxon>
        <taxon>Flavobacteriia</taxon>
        <taxon>Flavobacteriales</taxon>
        <taxon>Flavobacteriaceae</taxon>
        <taxon>Arenibacter</taxon>
    </lineage>
</organism>
<protein>
    <submittedName>
        <fullName evidence="1">Uncharacterized protein</fullName>
    </submittedName>
</protein>
<dbReference type="Proteomes" id="UP000204551">
    <property type="component" value="Chromosome"/>
</dbReference>
<name>A0A221UZP2_9FLAO</name>
<accession>A0A221UZP2</accession>
<reference evidence="1 2" key="1">
    <citation type="submission" date="2017-07" db="EMBL/GenBank/DDBJ databases">
        <title>Genome Sequence of Arenibacter algicola Strain SMS7 Isolated from a culture of the Diatom Skeletonema marinoi.</title>
        <authorList>
            <person name="Topel M."/>
            <person name="Pinder M.I.M."/>
            <person name="Johansson O.N."/>
            <person name="Kourtchenko O."/>
            <person name="Godhe A."/>
            <person name="Clarke A.K."/>
        </authorList>
    </citation>
    <scope>NUCLEOTIDE SEQUENCE [LARGE SCALE GENOMIC DNA]</scope>
    <source>
        <strain evidence="1 2">SMS7</strain>
    </source>
</reference>
<evidence type="ECO:0000313" key="2">
    <source>
        <dbReference type="Proteomes" id="UP000204551"/>
    </source>
</evidence>